<dbReference type="EMBL" id="NXLV01000004">
    <property type="protein sequence ID" value="RDU71208.1"/>
    <property type="molecule type" value="Genomic_DNA"/>
</dbReference>
<keyword evidence="3" id="KW-1185">Reference proteome</keyword>
<feature type="region of interest" description="Disordered" evidence="1">
    <location>
        <begin position="263"/>
        <end position="297"/>
    </location>
</feature>
<name>A0A3D8J156_9HELI</name>
<dbReference type="RefSeq" id="WP_115569354.1">
    <property type="nucleotide sequence ID" value="NZ_NXLV01000004.1"/>
</dbReference>
<organism evidence="2 3">
    <name type="scientific">Helicobacter brantae</name>
    <dbReference type="NCBI Taxonomy" id="375927"/>
    <lineage>
        <taxon>Bacteria</taxon>
        <taxon>Pseudomonadati</taxon>
        <taxon>Campylobacterota</taxon>
        <taxon>Epsilonproteobacteria</taxon>
        <taxon>Campylobacterales</taxon>
        <taxon>Helicobacteraceae</taxon>
        <taxon>Helicobacter</taxon>
    </lineage>
</organism>
<sequence length="374" mass="41846">MRKITTIVLLLISSILAQDLSYQEIQNIAKESADDFLKEYTERDKATLIVSSFKNDTNIDDEIFTRALLREIRKSGRYNLVNSVGGDSMVYDARGLRNNEEFNPETTTEKGELVAPDISLSGKISKSTNGDEETYLFLLTLTDIKTGLVIWDRDVILSKNLTTSSTKVTTNTPAQTQVQKKAEEKVEKKTQELSQVKRKELPPLPKNSYFLFGFDGEVGADGESNVLYSGDLRVGYTYRWNHSYAISVFGMYRFWNDFYPQKTTTTSSSKNSKSRGKPSNSSDDEDNEDNQEEKENKFVHGVGGGVQIKMGYFYLGGGLIIDLEDTYFNFLGEAGLAFPLGSSANLNIGARYTHSQSDGVKNRFGGVIGFSFFI</sequence>
<dbReference type="Proteomes" id="UP000257045">
    <property type="component" value="Unassembled WGS sequence"/>
</dbReference>
<gene>
    <name evidence="2" type="ORF">CQA58_03590</name>
</gene>
<dbReference type="Gene3D" id="3.40.50.10610">
    <property type="entry name" value="ABC-type transport auxiliary lipoprotein component"/>
    <property type="match status" value="1"/>
</dbReference>
<evidence type="ECO:0000256" key="1">
    <source>
        <dbReference type="SAM" id="MobiDB-lite"/>
    </source>
</evidence>
<protein>
    <submittedName>
        <fullName evidence="2">Uncharacterized protein</fullName>
    </submittedName>
</protein>
<feature type="compositionally biased region" description="Acidic residues" evidence="1">
    <location>
        <begin position="282"/>
        <end position="292"/>
    </location>
</feature>
<dbReference type="AlphaFoldDB" id="A0A3D8J156"/>
<dbReference type="InterPro" id="IPR014094">
    <property type="entry name" value="LpoB"/>
</dbReference>
<reference evidence="2 3" key="1">
    <citation type="submission" date="2018-04" db="EMBL/GenBank/DDBJ databases">
        <title>Novel Campyloabacter and Helicobacter Species and Strains.</title>
        <authorList>
            <person name="Mannion A.J."/>
            <person name="Shen Z."/>
            <person name="Fox J.G."/>
        </authorList>
    </citation>
    <scope>NUCLEOTIDE SEQUENCE [LARGE SCALE GENOMIC DNA]</scope>
    <source>
        <strain evidence="2 3">MIT 04-9366</strain>
    </source>
</reference>
<comment type="caution">
    <text evidence="2">The sequence shown here is derived from an EMBL/GenBank/DDBJ whole genome shotgun (WGS) entry which is preliminary data.</text>
</comment>
<accession>A0A3D8J156</accession>
<dbReference type="Pfam" id="PF13036">
    <property type="entry name" value="LpoB"/>
    <property type="match status" value="1"/>
</dbReference>
<proteinExistence type="predicted"/>
<evidence type="ECO:0000313" key="2">
    <source>
        <dbReference type="EMBL" id="RDU71208.1"/>
    </source>
</evidence>
<evidence type="ECO:0000313" key="3">
    <source>
        <dbReference type="Proteomes" id="UP000257045"/>
    </source>
</evidence>
<dbReference type="OrthoDB" id="272776at2"/>
<feature type="compositionally biased region" description="Low complexity" evidence="1">
    <location>
        <begin position="263"/>
        <end position="281"/>
    </location>
</feature>